<organism evidence="2 3">
    <name type="scientific">Streptomyces scabiei</name>
    <dbReference type="NCBI Taxonomy" id="1930"/>
    <lineage>
        <taxon>Bacteria</taxon>
        <taxon>Bacillati</taxon>
        <taxon>Actinomycetota</taxon>
        <taxon>Actinomycetes</taxon>
        <taxon>Kitasatosporales</taxon>
        <taxon>Streptomycetaceae</taxon>
        <taxon>Streptomyces</taxon>
    </lineage>
</organism>
<reference evidence="3" key="1">
    <citation type="submission" date="2015-11" db="EMBL/GenBank/DDBJ databases">
        <authorList>
            <consortium name="Cross-ministerial Strategic Innovation Promotion Program (SIP) consortium"/>
            <person name="Tomihama T."/>
            <person name="Ikenaga M."/>
            <person name="Sakai M."/>
            <person name="Okubo T."/>
            <person name="Ikeda S."/>
        </authorList>
    </citation>
    <scope>NUCLEOTIDE SEQUENCE [LARGE SCALE GENOMIC DNA]</scope>
    <source>
        <strain evidence="3">S58</strain>
    </source>
</reference>
<protein>
    <submittedName>
        <fullName evidence="2">Uncharacterized protein</fullName>
    </submittedName>
</protein>
<feature type="compositionally biased region" description="Low complexity" evidence="1">
    <location>
        <begin position="208"/>
        <end position="219"/>
    </location>
</feature>
<feature type="compositionally biased region" description="Basic residues" evidence="1">
    <location>
        <begin position="190"/>
        <end position="203"/>
    </location>
</feature>
<reference evidence="3" key="3">
    <citation type="submission" date="2016-02" db="EMBL/GenBank/DDBJ databases">
        <title>Draft genome of pathogenic Streptomyces sp. in Japan.</title>
        <authorList>
            <person name="Tomihama T."/>
            <person name="Ikenaga M."/>
            <person name="Sakai M."/>
            <person name="Okubo T."/>
            <person name="Ikeda S."/>
        </authorList>
    </citation>
    <scope>NUCLEOTIDE SEQUENCE [LARGE SCALE GENOMIC DNA]</scope>
    <source>
        <strain evidence="3">S58</strain>
    </source>
</reference>
<reference evidence="2 3" key="2">
    <citation type="journal article" date="2016" name="Genome Announc.">
        <title>Draft Genome Sequences of Streptomyces scabiei S58, Streptomyces turgidiscabies T45, and Streptomyces acidiscabies a10, the Pathogens of Potato Common Scab, Isolated in Japan.</title>
        <authorList>
            <person name="Tomihama T."/>
            <person name="Nishi Y."/>
            <person name="Sakai M."/>
            <person name="Ikenaga M."/>
            <person name="Okubo T."/>
            <person name="Ikeda S."/>
        </authorList>
    </citation>
    <scope>NUCLEOTIDE SEQUENCE [LARGE SCALE GENOMIC DNA]</scope>
    <source>
        <strain evidence="2 3">S58</strain>
    </source>
</reference>
<evidence type="ECO:0000313" key="2">
    <source>
        <dbReference type="EMBL" id="GAQ65970.1"/>
    </source>
</evidence>
<dbReference type="EMBL" id="BCMM01000035">
    <property type="protein sequence ID" value="GAQ65970.1"/>
    <property type="molecule type" value="Genomic_DNA"/>
</dbReference>
<feature type="compositionally biased region" description="Basic and acidic residues" evidence="1">
    <location>
        <begin position="251"/>
        <end position="269"/>
    </location>
</feature>
<feature type="compositionally biased region" description="Basic residues" evidence="1">
    <location>
        <begin position="33"/>
        <end position="45"/>
    </location>
</feature>
<feature type="region of interest" description="Disordered" evidence="1">
    <location>
        <begin position="367"/>
        <end position="388"/>
    </location>
</feature>
<comment type="caution">
    <text evidence="2">The sequence shown here is derived from an EMBL/GenBank/DDBJ whole genome shotgun (WGS) entry which is preliminary data.</text>
</comment>
<feature type="compositionally biased region" description="Basic residues" evidence="1">
    <location>
        <begin position="10"/>
        <end position="23"/>
    </location>
</feature>
<accession>A0A100JUL4</accession>
<dbReference type="AlphaFoldDB" id="A0A100JUL4"/>
<proteinExistence type="predicted"/>
<evidence type="ECO:0000256" key="1">
    <source>
        <dbReference type="SAM" id="MobiDB-lite"/>
    </source>
</evidence>
<feature type="compositionally biased region" description="Basic and acidic residues" evidence="1">
    <location>
        <begin position="52"/>
        <end position="62"/>
    </location>
</feature>
<sequence length="428" mass="49251">MAGAVQAPNHPRRTGRGGRRGHRDRADRGARPAAHRGSRRSRGSRRAAPASVRREAGEDRRTPRPHPRAVLLRPPGPFRQRRPGERQGRPDGLAPRHRLRPHRQGLLPGRRPQGPDQEARLHQGPRHHLHLDGPDLQEPARAGEGGRRLGRLPRLLDHRLHPGRPALRHEQGPGDPHLQGARQGHEGLLRRHHQPHRRRRRLRREVLRLPLQGRLPLPDQGREALRRHRPRGGQEELPVRRPGLLPPDPGRPGRREEDQGPRLAQRPDDVPQPGRLHLGGRVRHLRRLRRPGRPVDRTPRGRLRHGEDLREVGAGLRHRRLPDRHREAREHGVLDAVGHRARRVRREEGPRRLLHVRRGLLRRHRRDLPVRDPGPPRLHARLPLPGRGTVVRLPGRQCEEAGLGLRRRLHVHDRQGQRVRAGHLPRQP</sequence>
<feature type="region of interest" description="Disordered" evidence="1">
    <location>
        <begin position="1"/>
        <end position="277"/>
    </location>
</feature>
<dbReference type="Proteomes" id="UP000067448">
    <property type="component" value="Unassembled WGS sequence"/>
</dbReference>
<evidence type="ECO:0000313" key="3">
    <source>
        <dbReference type="Proteomes" id="UP000067448"/>
    </source>
</evidence>
<name>A0A100JUL4_STRSC</name>
<gene>
    <name evidence="2" type="ORF">SsS58_06398</name>
</gene>